<name>A0AA39MJA1_9AGAR</name>
<accession>A0AA39MJA1</accession>
<gene>
    <name evidence="1" type="ORF">EV421DRAFT_1124266</name>
</gene>
<proteinExistence type="predicted"/>
<protein>
    <submittedName>
        <fullName evidence="1">Uncharacterized protein</fullName>
    </submittedName>
</protein>
<sequence>MYITNLAFLDYLCDISRDRKSIIYHDFIPRLTRTITCFVDLRTNKRESAANRYLVDLPNIRGFQTLFKLVQYISFQIVWMGMGKDIIPVLSPLHGIPVRVRYDRFFPSNASPHHHPRKTRMRIYISVKDWVFWETNTTYWLHTTPKLRNVGVPRYFFTTEVPESYRETVRRGVRHISHTTYISETELGSKEYQSALVDGFQGTTQYGTQAQVSCQSLLRLGIQTLAGIFARSKSLN</sequence>
<dbReference type="Proteomes" id="UP001175226">
    <property type="component" value="Unassembled WGS sequence"/>
</dbReference>
<organism evidence="1 2">
    <name type="scientific">Armillaria borealis</name>
    <dbReference type="NCBI Taxonomy" id="47425"/>
    <lineage>
        <taxon>Eukaryota</taxon>
        <taxon>Fungi</taxon>
        <taxon>Dikarya</taxon>
        <taxon>Basidiomycota</taxon>
        <taxon>Agaricomycotina</taxon>
        <taxon>Agaricomycetes</taxon>
        <taxon>Agaricomycetidae</taxon>
        <taxon>Agaricales</taxon>
        <taxon>Marasmiineae</taxon>
        <taxon>Physalacriaceae</taxon>
        <taxon>Armillaria</taxon>
    </lineage>
</organism>
<dbReference type="AlphaFoldDB" id="A0AA39MJA1"/>
<reference evidence="1" key="1">
    <citation type="submission" date="2023-06" db="EMBL/GenBank/DDBJ databases">
        <authorList>
            <consortium name="Lawrence Berkeley National Laboratory"/>
            <person name="Ahrendt S."/>
            <person name="Sahu N."/>
            <person name="Indic B."/>
            <person name="Wong-Bajracharya J."/>
            <person name="Merenyi Z."/>
            <person name="Ke H.-M."/>
            <person name="Monk M."/>
            <person name="Kocsube S."/>
            <person name="Drula E."/>
            <person name="Lipzen A."/>
            <person name="Balint B."/>
            <person name="Henrissat B."/>
            <person name="Andreopoulos B."/>
            <person name="Martin F.M."/>
            <person name="Harder C.B."/>
            <person name="Rigling D."/>
            <person name="Ford K.L."/>
            <person name="Foster G.D."/>
            <person name="Pangilinan J."/>
            <person name="Papanicolaou A."/>
            <person name="Barry K."/>
            <person name="LaButti K."/>
            <person name="Viragh M."/>
            <person name="Koriabine M."/>
            <person name="Yan M."/>
            <person name="Riley R."/>
            <person name="Champramary S."/>
            <person name="Plett K.L."/>
            <person name="Tsai I.J."/>
            <person name="Slot J."/>
            <person name="Sipos G."/>
            <person name="Plett J."/>
            <person name="Nagy L.G."/>
            <person name="Grigoriev I.V."/>
        </authorList>
    </citation>
    <scope>NUCLEOTIDE SEQUENCE</scope>
    <source>
        <strain evidence="1">FPL87.14</strain>
    </source>
</reference>
<comment type="caution">
    <text evidence="1">The sequence shown here is derived from an EMBL/GenBank/DDBJ whole genome shotgun (WGS) entry which is preliminary data.</text>
</comment>
<evidence type="ECO:0000313" key="1">
    <source>
        <dbReference type="EMBL" id="KAK0436427.1"/>
    </source>
</evidence>
<evidence type="ECO:0000313" key="2">
    <source>
        <dbReference type="Proteomes" id="UP001175226"/>
    </source>
</evidence>
<dbReference type="EMBL" id="JAUEPT010000055">
    <property type="protein sequence ID" value="KAK0436427.1"/>
    <property type="molecule type" value="Genomic_DNA"/>
</dbReference>
<keyword evidence="2" id="KW-1185">Reference proteome</keyword>